<comment type="caution">
    <text evidence="6">The sequence shown here is derived from an EMBL/GenBank/DDBJ whole genome shotgun (WGS) entry which is preliminary data.</text>
</comment>
<evidence type="ECO:0000313" key="6">
    <source>
        <dbReference type="EMBL" id="KAG7125621.1"/>
    </source>
</evidence>
<dbReference type="EMBL" id="JAEMWZ010000311">
    <property type="protein sequence ID" value="KAG7125621.1"/>
    <property type="molecule type" value="Genomic_DNA"/>
</dbReference>
<dbReference type="InterPro" id="IPR013636">
    <property type="entry name" value="ARMH3_C"/>
</dbReference>
<dbReference type="AlphaFoldDB" id="A0A8I2ZBC1"/>
<comment type="subcellular location">
    <subcellularLocation>
        <location evidence="1">Membrane</location>
    </subcellularLocation>
</comment>
<dbReference type="PANTHER" id="PTHR13608:SF3">
    <property type="entry name" value="ARMADILLO-LIKE HELICAL DOMAIN-CONTAINING PROTEIN 3"/>
    <property type="match status" value="1"/>
</dbReference>
<evidence type="ECO:0000256" key="3">
    <source>
        <dbReference type="ARBA" id="ARBA00022989"/>
    </source>
</evidence>
<dbReference type="OrthoDB" id="2012278at2759"/>
<gene>
    <name evidence="6" type="ORF">HYQ45_013062</name>
</gene>
<protein>
    <submittedName>
        <fullName evidence="6">UPF0588 membrane protein C20F10.02c like</fullName>
    </submittedName>
</protein>
<keyword evidence="2" id="KW-0812">Transmembrane</keyword>
<keyword evidence="4" id="KW-0472">Membrane</keyword>
<evidence type="ECO:0000256" key="1">
    <source>
        <dbReference type="ARBA" id="ARBA00004370"/>
    </source>
</evidence>
<dbReference type="SMART" id="SM01158">
    <property type="entry name" value="DUF1741"/>
    <property type="match status" value="1"/>
</dbReference>
<evidence type="ECO:0000256" key="4">
    <source>
        <dbReference type="ARBA" id="ARBA00023136"/>
    </source>
</evidence>
<proteinExistence type="predicted"/>
<keyword evidence="3" id="KW-1133">Transmembrane helix</keyword>
<dbReference type="GO" id="GO:0005829">
    <property type="term" value="C:cytosol"/>
    <property type="evidence" value="ECO:0007669"/>
    <property type="project" value="TreeGrafter"/>
</dbReference>
<dbReference type="GO" id="GO:0016020">
    <property type="term" value="C:membrane"/>
    <property type="evidence" value="ECO:0007669"/>
    <property type="project" value="UniProtKB-SubCell"/>
</dbReference>
<evidence type="ECO:0000313" key="7">
    <source>
        <dbReference type="Proteomes" id="UP000689129"/>
    </source>
</evidence>
<dbReference type="InterPro" id="IPR039868">
    <property type="entry name" value="ARMD3-like"/>
</dbReference>
<organism evidence="6 7">
    <name type="scientific">Verticillium longisporum</name>
    <name type="common">Verticillium dahliae var. longisporum</name>
    <dbReference type="NCBI Taxonomy" id="100787"/>
    <lineage>
        <taxon>Eukaryota</taxon>
        <taxon>Fungi</taxon>
        <taxon>Dikarya</taxon>
        <taxon>Ascomycota</taxon>
        <taxon>Pezizomycotina</taxon>
        <taxon>Sordariomycetes</taxon>
        <taxon>Hypocreomycetidae</taxon>
        <taxon>Glomerellales</taxon>
        <taxon>Plectosphaerellaceae</taxon>
        <taxon>Verticillium</taxon>
    </lineage>
</organism>
<evidence type="ECO:0000259" key="5">
    <source>
        <dbReference type="SMART" id="SM01158"/>
    </source>
</evidence>
<name>A0A8I2ZBC1_VERLO</name>
<reference evidence="6" key="1">
    <citation type="journal article" date="2021" name="Mol. Plant Pathol.">
        <title>A 20-kb lineage-specific genomic region tames virulence in pathogenic amphidiploid Verticillium longisporum.</title>
        <authorList>
            <person name="Harting R."/>
            <person name="Starke J."/>
            <person name="Kusch H."/>
            <person name="Poggeler S."/>
            <person name="Maurus I."/>
            <person name="Schluter R."/>
            <person name="Landesfeind M."/>
            <person name="Bulla I."/>
            <person name="Nowrousian M."/>
            <person name="de Jonge R."/>
            <person name="Stahlhut G."/>
            <person name="Hoff K.J."/>
            <person name="Asshauer K.P."/>
            <person name="Thurmer A."/>
            <person name="Stanke M."/>
            <person name="Daniel R."/>
            <person name="Morgenstern B."/>
            <person name="Thomma B.P.H.J."/>
            <person name="Kronstad J.W."/>
            <person name="Braus-Stromeyer S.A."/>
            <person name="Braus G.H."/>
        </authorList>
    </citation>
    <scope>NUCLEOTIDE SEQUENCE</scope>
    <source>
        <strain evidence="6">Vl32</strain>
    </source>
</reference>
<sequence>MEASPLTRQPQPEVFQPKIVLLYDSLFKDDDTTERGDGFWREFFLLRPDRPALQALLDGLSAADVLGLEERTRELFERGVEAVQGGGGPSPGPSSSAATVQLHALETLSVFLAAVLGKKYAHPTSDVIAVLAGIDLVDTIFGEFAVALDQVIRAGKSLELRSRAVEVVLSVTAGAYQTSLLTYFIQRDLFPAVMKYIHETEHPGQILEPYTLLGLLANYNKFEFQNPYQQRLNEIVNEPTIQQMIRCVGYACQKLRLDYVDVMDDLPEGWTFSNTLHMIGLGIVARGPKPEKKIVYDAETQKQMFAKLPGPEAALLLTTYDFTHVNKLFCFNLVTLAAEKGQEQPFASYVSLTSYLLQHAHLSQRVSHYATLNLMAFRLLVEDPVLCKRICSDESKTPVRLCRQRSPYLPLVKGDRVMATAILDTMVDGISHNLRRRLDVGLYTLLVGIMLRSRTRLTYHWADFFRALLHLVRFLTTYAADLKDLPQIELLLDHVVNLVALSLSTGEAFLPSPAAYDDLFYKIVEAGDVLVKFKETYRLGSRGSNSIGTLISVSAHYKEMLKTGAGKDAKARGAILTSVEVADVIKQGYETLSIQAKEGLDTWERYREADERTLLKKVARLAVADGRGLVGGSR</sequence>
<feature type="domain" description="Armadillo-like helical" evidence="5">
    <location>
        <begin position="410"/>
        <end position="630"/>
    </location>
</feature>
<dbReference type="PANTHER" id="PTHR13608">
    <property type="entry name" value="ARMADILLO-LIKE HELICAL DOMAIN-CONTAINING PROTEIN 3"/>
    <property type="match status" value="1"/>
</dbReference>
<accession>A0A8I2ZBC1</accession>
<dbReference type="Proteomes" id="UP000689129">
    <property type="component" value="Unassembled WGS sequence"/>
</dbReference>
<dbReference type="Pfam" id="PF08427">
    <property type="entry name" value="ARMH3_C"/>
    <property type="match status" value="1"/>
</dbReference>
<evidence type="ECO:0000256" key="2">
    <source>
        <dbReference type="ARBA" id="ARBA00022692"/>
    </source>
</evidence>